<keyword evidence="2" id="KW-0540">Nuclease</keyword>
<evidence type="ECO:0000313" key="3">
    <source>
        <dbReference type="Proteomes" id="UP000308697"/>
    </source>
</evidence>
<dbReference type="CDD" id="cd00085">
    <property type="entry name" value="HNHc"/>
    <property type="match status" value="1"/>
</dbReference>
<proteinExistence type="predicted"/>
<keyword evidence="3" id="KW-1185">Reference proteome</keyword>
<dbReference type="OrthoDB" id="5379188at2"/>
<dbReference type="Pfam" id="PF13391">
    <property type="entry name" value="HNH_2"/>
    <property type="match status" value="1"/>
</dbReference>
<sequence>MTIGSPARKVLWARSGNLCAFLECNQLLTYNLHDEESRTLEESGIPLGEEAHIISGSPDGPRYDPNYPNGKVDDYENLILLCPTHHRIIDKKGGAGFSSETLREMKRTHEVAQAAKKSPSDLRREEIELRTLAMVENWVDRAALSRWGNLTYRLNQPVVSLKESWVNALYEQGEWLMMRNWPDFFPGLKSAFANYQCVLRDLVNHIRSSMEYRHNSEDRLEFPRPWQRGWLPQEKYDKARKEFEFSQDMLYELSWELTKAANYVCDLVRTELDPLFRFEEGALPYRIGDGLIVDNLSREEYSYEERNRQQPYEGLSVVKERVRAQGGASR</sequence>
<dbReference type="AlphaFoldDB" id="A0A4U0NN12"/>
<feature type="domain" description="HNH nuclease" evidence="1">
    <location>
        <begin position="49"/>
        <end position="91"/>
    </location>
</feature>
<dbReference type="RefSeq" id="WP_136739688.1">
    <property type="nucleotide sequence ID" value="NZ_SUMB01000003.1"/>
</dbReference>
<dbReference type="GO" id="GO:0004519">
    <property type="term" value="F:endonuclease activity"/>
    <property type="evidence" value="ECO:0007669"/>
    <property type="project" value="UniProtKB-KW"/>
</dbReference>
<organism evidence="2 3">
    <name type="scientific">Streptomyces piniterrae</name>
    <dbReference type="NCBI Taxonomy" id="2571125"/>
    <lineage>
        <taxon>Bacteria</taxon>
        <taxon>Bacillati</taxon>
        <taxon>Actinomycetota</taxon>
        <taxon>Actinomycetes</taxon>
        <taxon>Kitasatosporales</taxon>
        <taxon>Streptomycetaceae</taxon>
        <taxon>Streptomyces</taxon>
    </lineage>
</organism>
<dbReference type="EMBL" id="SUMB01000003">
    <property type="protein sequence ID" value="TJZ55881.1"/>
    <property type="molecule type" value="Genomic_DNA"/>
</dbReference>
<dbReference type="Proteomes" id="UP000308697">
    <property type="component" value="Unassembled WGS sequence"/>
</dbReference>
<comment type="caution">
    <text evidence="2">The sequence shown here is derived from an EMBL/GenBank/DDBJ whole genome shotgun (WGS) entry which is preliminary data.</text>
</comment>
<dbReference type="InterPro" id="IPR003615">
    <property type="entry name" value="HNH_nuc"/>
</dbReference>
<gene>
    <name evidence="2" type="ORF">FCH28_11390</name>
</gene>
<name>A0A4U0NN12_9ACTN</name>
<keyword evidence="2" id="KW-0255">Endonuclease</keyword>
<keyword evidence="2" id="KW-0378">Hydrolase</keyword>
<reference evidence="2 3" key="1">
    <citation type="submission" date="2019-04" db="EMBL/GenBank/DDBJ databases">
        <title>Streptomyces piniterrae sp. nov., a heliquinomycin-producing actinomycete isolated from rhizosphere soil of Pinus yunnanensis.</title>
        <authorList>
            <person name="Zhuang X."/>
            <person name="Zhao J."/>
        </authorList>
    </citation>
    <scope>NUCLEOTIDE SEQUENCE [LARGE SCALE GENOMIC DNA]</scope>
    <source>
        <strain evidence="3">jys28</strain>
    </source>
</reference>
<evidence type="ECO:0000313" key="2">
    <source>
        <dbReference type="EMBL" id="TJZ55881.1"/>
    </source>
</evidence>
<evidence type="ECO:0000259" key="1">
    <source>
        <dbReference type="Pfam" id="PF13391"/>
    </source>
</evidence>
<protein>
    <submittedName>
        <fullName evidence="2">HNH endonuclease</fullName>
    </submittedName>
</protein>
<accession>A0A4U0NN12</accession>